<dbReference type="RefSeq" id="WP_188100427.1">
    <property type="nucleotide sequence ID" value="NZ_JAANIH010000017.1"/>
</dbReference>
<dbReference type="CDD" id="cd12169">
    <property type="entry name" value="PGDH_like_1"/>
    <property type="match status" value="1"/>
</dbReference>
<accession>A0ABR7UBS6</accession>
<comment type="caution">
    <text evidence="8">The sequence shown here is derived from an EMBL/GenBank/DDBJ whole genome shotgun (WGS) entry which is preliminary data.</text>
</comment>
<evidence type="ECO:0000259" key="6">
    <source>
        <dbReference type="Pfam" id="PF00389"/>
    </source>
</evidence>
<dbReference type="InterPro" id="IPR006140">
    <property type="entry name" value="D-isomer_DH_NAD-bd"/>
</dbReference>
<evidence type="ECO:0000313" key="8">
    <source>
        <dbReference type="EMBL" id="MBC9980638.1"/>
    </source>
</evidence>
<feature type="domain" description="D-isomer specific 2-hydroxyacid dehydrogenase NAD-binding" evidence="7">
    <location>
        <begin position="116"/>
        <end position="289"/>
    </location>
</feature>
<dbReference type="EMBL" id="JAATTO010000029">
    <property type="protein sequence ID" value="MBC9980638.1"/>
    <property type="molecule type" value="Genomic_DNA"/>
</dbReference>
<evidence type="ECO:0000313" key="9">
    <source>
        <dbReference type="Proteomes" id="UP000639516"/>
    </source>
</evidence>
<dbReference type="InterPro" id="IPR029752">
    <property type="entry name" value="D-isomer_DH_CS1"/>
</dbReference>
<feature type="domain" description="D-isomer specific 2-hydroxyacid dehydrogenase catalytic" evidence="6">
    <location>
        <begin position="36"/>
        <end position="317"/>
    </location>
</feature>
<dbReference type="Proteomes" id="UP000639516">
    <property type="component" value="Unassembled WGS sequence"/>
</dbReference>
<keyword evidence="4" id="KW-0520">NAD</keyword>
<dbReference type="PANTHER" id="PTHR42789">
    <property type="entry name" value="D-ISOMER SPECIFIC 2-HYDROXYACID DEHYDROGENASE FAMILY PROTEIN (AFU_ORTHOLOGUE AFUA_6G10090)"/>
    <property type="match status" value="1"/>
</dbReference>
<protein>
    <submittedName>
        <fullName evidence="8">D-2-hydroxyacid dehydrogenase family protein</fullName>
    </submittedName>
</protein>
<dbReference type="PROSITE" id="PS00065">
    <property type="entry name" value="D_2_HYDROXYACID_DH_1"/>
    <property type="match status" value="1"/>
</dbReference>
<name>A0ABR7UBS6_9BRAD</name>
<gene>
    <name evidence="8" type="ORF">HA482_20770</name>
</gene>
<keyword evidence="2" id="KW-0028">Amino-acid biosynthesis</keyword>
<proteinExistence type="inferred from homology"/>
<sequence>MPSVTPLRVAVLDDFQDVARSLADWSGLEPRATTTFFNDNVTGDALLARLLPFDVIMLIRERTKLPASLIARLPNLKLVVTAGMRNLGIDLPACRARKIPVCGTDTGSSSTAELAFAMLLALSRNIVIEDRALREGRWQTRMGRAVKGSTLGVLGLGRLGTQMAGYGRAFGMDVIAWSQNLTPKDAAAGGAVFVEKDELFRRSDFISLHVVLSERTRHVVGAADLARMKPSACLINTSRSGLVDEAALIAALKDGRIAGAALDVFDVEPLPHDAPILSAPNTLLTPHLGYASRDSYKIYFSQAVEDIAAWLDGKPIRELTA</sequence>
<comment type="similarity">
    <text evidence="1 5">Belongs to the D-isomer specific 2-hydroxyacid dehydrogenase family.</text>
</comment>
<keyword evidence="3 5" id="KW-0560">Oxidoreductase</keyword>
<dbReference type="Gene3D" id="3.40.50.720">
    <property type="entry name" value="NAD(P)-binding Rossmann-like Domain"/>
    <property type="match status" value="2"/>
</dbReference>
<dbReference type="SUPFAM" id="SSF52283">
    <property type="entry name" value="Formate/glycerate dehydrogenase catalytic domain-like"/>
    <property type="match status" value="1"/>
</dbReference>
<reference evidence="8 9" key="1">
    <citation type="journal article" date="2020" name="Arch. Microbiol.">
        <title>Bradyrhizobium campsiandrae sp. nov., a nitrogen-fixing bacterial strain isolated from a native leguminous tree from the Amazon adapted to flooded conditions.</title>
        <authorList>
            <person name="Cabral Michel D."/>
            <person name="Martins da Costa E."/>
            <person name="Azarias Guimaraes A."/>
            <person name="Soares de Carvalho T."/>
            <person name="Santos de Castro Caputo P."/>
            <person name="Willems A."/>
            <person name="de Souza Moreira F.M."/>
        </authorList>
    </citation>
    <scope>NUCLEOTIDE SEQUENCE [LARGE SCALE GENOMIC DNA]</scope>
    <source>
        <strain evidence="9">INPA 384B</strain>
    </source>
</reference>
<dbReference type="PANTHER" id="PTHR42789:SF1">
    <property type="entry name" value="D-ISOMER SPECIFIC 2-HYDROXYACID DEHYDROGENASE FAMILY PROTEIN (AFU_ORTHOLOGUE AFUA_6G10090)"/>
    <property type="match status" value="1"/>
</dbReference>
<dbReference type="SUPFAM" id="SSF51735">
    <property type="entry name" value="NAD(P)-binding Rossmann-fold domains"/>
    <property type="match status" value="1"/>
</dbReference>
<dbReference type="InterPro" id="IPR050857">
    <property type="entry name" value="D-2-hydroxyacid_DH"/>
</dbReference>
<organism evidence="8 9">
    <name type="scientific">Bradyrhizobium campsiandrae</name>
    <dbReference type="NCBI Taxonomy" id="1729892"/>
    <lineage>
        <taxon>Bacteria</taxon>
        <taxon>Pseudomonadati</taxon>
        <taxon>Pseudomonadota</taxon>
        <taxon>Alphaproteobacteria</taxon>
        <taxon>Hyphomicrobiales</taxon>
        <taxon>Nitrobacteraceae</taxon>
        <taxon>Bradyrhizobium</taxon>
    </lineage>
</organism>
<evidence type="ECO:0000256" key="5">
    <source>
        <dbReference type="RuleBase" id="RU003719"/>
    </source>
</evidence>
<dbReference type="Pfam" id="PF02826">
    <property type="entry name" value="2-Hacid_dh_C"/>
    <property type="match status" value="1"/>
</dbReference>
<evidence type="ECO:0000256" key="2">
    <source>
        <dbReference type="ARBA" id="ARBA00022605"/>
    </source>
</evidence>
<dbReference type="InterPro" id="IPR006139">
    <property type="entry name" value="D-isomer_2_OHA_DH_cat_dom"/>
</dbReference>
<evidence type="ECO:0000256" key="3">
    <source>
        <dbReference type="ARBA" id="ARBA00023002"/>
    </source>
</evidence>
<dbReference type="InterPro" id="IPR036291">
    <property type="entry name" value="NAD(P)-bd_dom_sf"/>
</dbReference>
<dbReference type="Pfam" id="PF00389">
    <property type="entry name" value="2-Hacid_dh"/>
    <property type="match status" value="1"/>
</dbReference>
<evidence type="ECO:0000256" key="4">
    <source>
        <dbReference type="ARBA" id="ARBA00023027"/>
    </source>
</evidence>
<evidence type="ECO:0000259" key="7">
    <source>
        <dbReference type="Pfam" id="PF02826"/>
    </source>
</evidence>
<evidence type="ECO:0000256" key="1">
    <source>
        <dbReference type="ARBA" id="ARBA00005854"/>
    </source>
</evidence>
<keyword evidence="9" id="KW-1185">Reference proteome</keyword>